<accession>A0A915NSD2</accession>
<evidence type="ECO:0000313" key="4">
    <source>
        <dbReference type="WBParaSite" id="scf7180000419812.g4364"/>
    </source>
</evidence>
<evidence type="ECO:0000256" key="1">
    <source>
        <dbReference type="SAM" id="MobiDB-lite"/>
    </source>
</evidence>
<reference evidence="4" key="1">
    <citation type="submission" date="2022-11" db="UniProtKB">
        <authorList>
            <consortium name="WormBaseParasite"/>
        </authorList>
    </citation>
    <scope>IDENTIFICATION</scope>
</reference>
<keyword evidence="2" id="KW-0732">Signal</keyword>
<feature type="compositionally biased region" description="Polar residues" evidence="1">
    <location>
        <begin position="207"/>
        <end position="221"/>
    </location>
</feature>
<organism evidence="3 4">
    <name type="scientific">Meloidogyne floridensis</name>
    <dbReference type="NCBI Taxonomy" id="298350"/>
    <lineage>
        <taxon>Eukaryota</taxon>
        <taxon>Metazoa</taxon>
        <taxon>Ecdysozoa</taxon>
        <taxon>Nematoda</taxon>
        <taxon>Chromadorea</taxon>
        <taxon>Rhabditida</taxon>
        <taxon>Tylenchina</taxon>
        <taxon>Tylenchomorpha</taxon>
        <taxon>Tylenchoidea</taxon>
        <taxon>Meloidogynidae</taxon>
        <taxon>Meloidogyninae</taxon>
        <taxon>Meloidogyne</taxon>
    </lineage>
</organism>
<name>A0A915NSD2_9BILA</name>
<feature type="compositionally biased region" description="Polar residues" evidence="1">
    <location>
        <begin position="151"/>
        <end position="160"/>
    </location>
</feature>
<feature type="region of interest" description="Disordered" evidence="1">
    <location>
        <begin position="151"/>
        <end position="262"/>
    </location>
</feature>
<evidence type="ECO:0000313" key="3">
    <source>
        <dbReference type="Proteomes" id="UP000887560"/>
    </source>
</evidence>
<protein>
    <submittedName>
        <fullName evidence="4">Uncharacterized protein</fullName>
    </submittedName>
</protein>
<evidence type="ECO:0000256" key="2">
    <source>
        <dbReference type="SAM" id="SignalP"/>
    </source>
</evidence>
<keyword evidence="3" id="KW-1185">Reference proteome</keyword>
<proteinExistence type="predicted"/>
<feature type="compositionally biased region" description="Basic and acidic residues" evidence="1">
    <location>
        <begin position="247"/>
        <end position="262"/>
    </location>
</feature>
<sequence length="262" mass="29137">MTFPLSLISLFFLFINSPLNSAQYLQQAQNWQNPSNGHLAPTYSSSPFDRCCFCCCFCPVPFTQVLQQQQQPFPGDKFPPSQGYGQSQQMVSLIDLLGFDLLGRNYVDNFLGDIQGLVDGGDILGKLLLALFLRSSGPGFIDNFHPYQASNTGYHNQQPDQIGGEHAGSSVQQNKYPPSMQAAKIAGSPTAGYWPSLSESNHEHGQQKQSTESSDFLQNFQGMDHPNQNKETRNMEEPFSGQGDETILEKSKQIDETIKKKK</sequence>
<feature type="signal peptide" evidence="2">
    <location>
        <begin position="1"/>
        <end position="22"/>
    </location>
</feature>
<dbReference type="AlphaFoldDB" id="A0A915NSD2"/>
<feature type="chain" id="PRO_5037863054" evidence="2">
    <location>
        <begin position="23"/>
        <end position="262"/>
    </location>
</feature>
<dbReference type="Proteomes" id="UP000887560">
    <property type="component" value="Unplaced"/>
</dbReference>
<dbReference type="WBParaSite" id="scf7180000419812.g4364">
    <property type="protein sequence ID" value="scf7180000419812.g4364"/>
    <property type="gene ID" value="scf7180000419812.g4364"/>
</dbReference>
<feature type="compositionally biased region" description="Basic and acidic residues" evidence="1">
    <location>
        <begin position="227"/>
        <end position="236"/>
    </location>
</feature>